<dbReference type="AlphaFoldDB" id="J0D129"/>
<gene>
    <name evidence="2" type="ORF">AURDEDRAFT_178683</name>
</gene>
<name>J0D129_AURST</name>
<protein>
    <submittedName>
        <fullName evidence="2">Uncharacterized protein</fullName>
    </submittedName>
</protein>
<evidence type="ECO:0000256" key="1">
    <source>
        <dbReference type="SAM" id="MobiDB-lite"/>
    </source>
</evidence>
<sequence>MVRISSFGHEPRTSCTISRLHAEPTSIATVFDDELERVRAHWLALPHVQPTLARPLIDGDHGHAMDVVGTTATSQSDPWACSSSPPIAATATDVVADIDNAVSIRRGDRCHMRTVWPALVTFRNGASDSSSPRAAIPVPPCSASRPERRL</sequence>
<dbReference type="Proteomes" id="UP000006514">
    <property type="component" value="Unassembled WGS sequence"/>
</dbReference>
<keyword evidence="3" id="KW-1185">Reference proteome</keyword>
<dbReference type="EMBL" id="JH689144">
    <property type="protein sequence ID" value="EJD32272.1"/>
    <property type="molecule type" value="Genomic_DNA"/>
</dbReference>
<dbReference type="InParanoid" id="J0D129"/>
<organism evidence="2 3">
    <name type="scientific">Auricularia subglabra (strain TFB-10046 / SS5)</name>
    <name type="common">White-rot fungus</name>
    <name type="synonym">Auricularia delicata (strain TFB10046)</name>
    <dbReference type="NCBI Taxonomy" id="717982"/>
    <lineage>
        <taxon>Eukaryota</taxon>
        <taxon>Fungi</taxon>
        <taxon>Dikarya</taxon>
        <taxon>Basidiomycota</taxon>
        <taxon>Agaricomycotina</taxon>
        <taxon>Agaricomycetes</taxon>
        <taxon>Auriculariales</taxon>
        <taxon>Auriculariaceae</taxon>
        <taxon>Auricularia</taxon>
    </lineage>
</organism>
<evidence type="ECO:0000313" key="2">
    <source>
        <dbReference type="EMBL" id="EJD32272.1"/>
    </source>
</evidence>
<accession>J0D129</accession>
<proteinExistence type="predicted"/>
<dbReference type="KEGG" id="adl:AURDEDRAFT_178683"/>
<evidence type="ECO:0000313" key="3">
    <source>
        <dbReference type="Proteomes" id="UP000006514"/>
    </source>
</evidence>
<feature type="region of interest" description="Disordered" evidence="1">
    <location>
        <begin position="125"/>
        <end position="150"/>
    </location>
</feature>
<reference evidence="3" key="1">
    <citation type="journal article" date="2012" name="Science">
        <title>The Paleozoic origin of enzymatic lignin decomposition reconstructed from 31 fungal genomes.</title>
        <authorList>
            <person name="Floudas D."/>
            <person name="Binder M."/>
            <person name="Riley R."/>
            <person name="Barry K."/>
            <person name="Blanchette R.A."/>
            <person name="Henrissat B."/>
            <person name="Martinez A.T."/>
            <person name="Otillar R."/>
            <person name="Spatafora J.W."/>
            <person name="Yadav J.S."/>
            <person name="Aerts A."/>
            <person name="Benoit I."/>
            <person name="Boyd A."/>
            <person name="Carlson A."/>
            <person name="Copeland A."/>
            <person name="Coutinho P.M."/>
            <person name="de Vries R.P."/>
            <person name="Ferreira P."/>
            <person name="Findley K."/>
            <person name="Foster B."/>
            <person name="Gaskell J."/>
            <person name="Glotzer D."/>
            <person name="Gorecki P."/>
            <person name="Heitman J."/>
            <person name="Hesse C."/>
            <person name="Hori C."/>
            <person name="Igarashi K."/>
            <person name="Jurgens J.A."/>
            <person name="Kallen N."/>
            <person name="Kersten P."/>
            <person name="Kohler A."/>
            <person name="Kuees U."/>
            <person name="Kumar T.K.A."/>
            <person name="Kuo A."/>
            <person name="LaButti K."/>
            <person name="Larrondo L.F."/>
            <person name="Lindquist E."/>
            <person name="Ling A."/>
            <person name="Lombard V."/>
            <person name="Lucas S."/>
            <person name="Lundell T."/>
            <person name="Martin R."/>
            <person name="McLaughlin D.J."/>
            <person name="Morgenstern I."/>
            <person name="Morin E."/>
            <person name="Murat C."/>
            <person name="Nagy L.G."/>
            <person name="Nolan M."/>
            <person name="Ohm R.A."/>
            <person name="Patyshakuliyeva A."/>
            <person name="Rokas A."/>
            <person name="Ruiz-Duenas F.J."/>
            <person name="Sabat G."/>
            <person name="Salamov A."/>
            <person name="Samejima M."/>
            <person name="Schmutz J."/>
            <person name="Slot J.C."/>
            <person name="St John F."/>
            <person name="Stenlid J."/>
            <person name="Sun H."/>
            <person name="Sun S."/>
            <person name="Syed K."/>
            <person name="Tsang A."/>
            <person name="Wiebenga A."/>
            <person name="Young D."/>
            <person name="Pisabarro A."/>
            <person name="Eastwood D.C."/>
            <person name="Martin F."/>
            <person name="Cullen D."/>
            <person name="Grigoriev I.V."/>
            <person name="Hibbett D.S."/>
        </authorList>
    </citation>
    <scope>NUCLEOTIDE SEQUENCE [LARGE SCALE GENOMIC DNA]</scope>
    <source>
        <strain evidence="3">TFB10046</strain>
    </source>
</reference>